<reference evidence="2 3" key="1">
    <citation type="submission" date="2013-11" db="EMBL/GenBank/DDBJ databases">
        <title>Draft genome of the bovine lungworm Dictyocaulus viviparus.</title>
        <authorList>
            <person name="Mitreva M."/>
        </authorList>
    </citation>
    <scope>NUCLEOTIDE SEQUENCE [LARGE SCALE GENOMIC DNA]</scope>
    <source>
        <strain evidence="2 3">HannoverDv2000</strain>
    </source>
</reference>
<reference evidence="3" key="2">
    <citation type="journal article" date="2016" name="Sci. Rep.">
        <title>Dictyocaulus viviparus genome, variome and transcriptome elucidate lungworm biology and support future intervention.</title>
        <authorList>
            <person name="McNulty S.N."/>
            <person name="Strube C."/>
            <person name="Rosa B.A."/>
            <person name="Martin J.C."/>
            <person name="Tyagi R."/>
            <person name="Choi Y.J."/>
            <person name="Wang Q."/>
            <person name="Hallsworth Pepin K."/>
            <person name="Zhang X."/>
            <person name="Ozersky P."/>
            <person name="Wilson R.K."/>
            <person name="Sternberg P.W."/>
            <person name="Gasser R.B."/>
            <person name="Mitreva M."/>
        </authorList>
    </citation>
    <scope>NUCLEOTIDE SEQUENCE [LARGE SCALE GENOMIC DNA]</scope>
    <source>
        <strain evidence="3">HannoverDv2000</strain>
    </source>
</reference>
<accession>A0A0D8XKJ8</accession>
<gene>
    <name evidence="2" type="ORF">DICVIV_09707</name>
</gene>
<evidence type="ECO:0000313" key="3">
    <source>
        <dbReference type="Proteomes" id="UP000053766"/>
    </source>
</evidence>
<feature type="transmembrane region" description="Helical" evidence="1">
    <location>
        <begin position="62"/>
        <end position="86"/>
    </location>
</feature>
<organism evidence="2 3">
    <name type="scientific">Dictyocaulus viviparus</name>
    <name type="common">Bovine lungworm</name>
    <dbReference type="NCBI Taxonomy" id="29172"/>
    <lineage>
        <taxon>Eukaryota</taxon>
        <taxon>Metazoa</taxon>
        <taxon>Ecdysozoa</taxon>
        <taxon>Nematoda</taxon>
        <taxon>Chromadorea</taxon>
        <taxon>Rhabditida</taxon>
        <taxon>Rhabditina</taxon>
        <taxon>Rhabditomorpha</taxon>
        <taxon>Strongyloidea</taxon>
        <taxon>Metastrongylidae</taxon>
        <taxon>Dictyocaulus</taxon>
    </lineage>
</organism>
<dbReference type="AlphaFoldDB" id="A0A0D8XKJ8"/>
<dbReference type="EMBL" id="KN716487">
    <property type="protein sequence ID" value="KJH44262.1"/>
    <property type="molecule type" value="Genomic_DNA"/>
</dbReference>
<keyword evidence="1" id="KW-1133">Transmembrane helix</keyword>
<feature type="transmembrane region" description="Helical" evidence="1">
    <location>
        <begin position="28"/>
        <end position="50"/>
    </location>
</feature>
<dbReference type="Proteomes" id="UP000053766">
    <property type="component" value="Unassembled WGS sequence"/>
</dbReference>
<proteinExistence type="predicted"/>
<evidence type="ECO:0008006" key="4">
    <source>
        <dbReference type="Google" id="ProtNLM"/>
    </source>
</evidence>
<keyword evidence="1" id="KW-0812">Transmembrane</keyword>
<protein>
    <recommendedName>
        <fullName evidence="4">G-protein coupled receptors family 1 profile domain-containing protein</fullName>
    </recommendedName>
</protein>
<evidence type="ECO:0000256" key="1">
    <source>
        <dbReference type="SAM" id="Phobius"/>
    </source>
</evidence>
<keyword evidence="1" id="KW-0472">Membrane</keyword>
<sequence>MFAIYLIIYVKITRSQHRLTRGTSKRDISFLIQTIPLSILLGIEVLTFKFVPLLDITGMHRFIIVGLENLLIIICSTTPSIVLLIFNGDVRKLVRNSTQSTIFTAVRM</sequence>
<keyword evidence="3" id="KW-1185">Reference proteome</keyword>
<dbReference type="OrthoDB" id="5873198at2759"/>
<evidence type="ECO:0000313" key="2">
    <source>
        <dbReference type="EMBL" id="KJH44262.1"/>
    </source>
</evidence>
<name>A0A0D8XKJ8_DICVI</name>